<dbReference type="InterPro" id="IPR036890">
    <property type="entry name" value="HATPase_C_sf"/>
</dbReference>
<evidence type="ECO:0000256" key="6">
    <source>
        <dbReference type="ARBA" id="ARBA00023029"/>
    </source>
</evidence>
<dbReference type="InterPro" id="IPR036390">
    <property type="entry name" value="WH_DNA-bd_sf"/>
</dbReference>
<dbReference type="GO" id="GO:0003918">
    <property type="term" value="F:DNA topoisomerase type II (double strand cut, ATP-hydrolyzing) activity"/>
    <property type="evidence" value="ECO:0007669"/>
    <property type="project" value="UniProtKB-EC"/>
</dbReference>
<dbReference type="InterPro" id="IPR036388">
    <property type="entry name" value="WH-like_DNA-bd_sf"/>
</dbReference>
<sequence>MGNRNYGAELDALQSQLSEIQHLVKQLAELQSEVEIHIEEGDLGSEDTPSHPSEEEEAGGILYSGRYRGEKGSCRWTPQERTVRQLLDLDGEKAAKVLAALGHKQRIDILKSVFAAPLTGAELVEQLHMGTTGQLYHHLKALQGADLLVQEERGGTYVIPPHRALPLLLLWAAASELLDASDYIALTEARNNAGDYLGSNQNGYDPLHLVTALIENSVQEHQAGHCSEVHLFMHDEGSVTIADNGRGIPVQAFAHADKTPLQAILTDIGRTSPSAFITAPGAGHRINAAVVNALSHRLTVEIRRGGSIFRQDFKHGIPQTGLLTVGETRETGTSITFLPDRDLFRLPVSPEALSRYTRSVSEANPGLNIRLHRNELRQA</sequence>
<evidence type="ECO:0000256" key="8">
    <source>
        <dbReference type="ARBA" id="ARBA00023235"/>
    </source>
</evidence>
<protein>
    <recommendedName>
        <fullName evidence="3">DNA topoisomerase (ATP-hydrolyzing)</fullName>
        <ecNumber evidence="3">5.6.2.2</ecNumber>
    </recommendedName>
</protein>
<dbReference type="GeneID" id="76997518"/>
<evidence type="ECO:0000256" key="5">
    <source>
        <dbReference type="ARBA" id="ARBA00022840"/>
    </source>
</evidence>
<dbReference type="CDD" id="cd00090">
    <property type="entry name" value="HTH_ARSR"/>
    <property type="match status" value="1"/>
</dbReference>
<comment type="similarity">
    <text evidence="2">Belongs to the type II topoisomerase GyrB family.</text>
</comment>
<keyword evidence="14" id="KW-1185">Reference proteome</keyword>
<feature type="domain" description="Histidine kinase/HSP90-like ATPase" evidence="10">
    <location>
        <begin position="208"/>
        <end position="339"/>
    </location>
</feature>
<organism evidence="12 13">
    <name type="scientific">Paenibacillus thiaminolyticus</name>
    <name type="common">Bacillus thiaminolyticus</name>
    <dbReference type="NCBI Taxonomy" id="49283"/>
    <lineage>
        <taxon>Bacteria</taxon>
        <taxon>Bacillati</taxon>
        <taxon>Bacillota</taxon>
        <taxon>Bacilli</taxon>
        <taxon>Bacillales</taxon>
        <taxon>Paenibacillaceae</taxon>
        <taxon>Paenibacillus</taxon>
    </lineage>
</organism>
<dbReference type="InterPro" id="IPR011991">
    <property type="entry name" value="ArsR-like_HTH"/>
</dbReference>
<dbReference type="Proteomes" id="UP000315377">
    <property type="component" value="Chromosome"/>
</dbReference>
<evidence type="ECO:0000256" key="7">
    <source>
        <dbReference type="ARBA" id="ARBA00023125"/>
    </source>
</evidence>
<evidence type="ECO:0000256" key="1">
    <source>
        <dbReference type="ARBA" id="ARBA00000185"/>
    </source>
</evidence>
<evidence type="ECO:0000313" key="11">
    <source>
        <dbReference type="EMBL" id="MCY9608525.1"/>
    </source>
</evidence>
<dbReference type="AlphaFoldDB" id="A0AAP9DUY2"/>
<dbReference type="SUPFAM" id="SSF46785">
    <property type="entry name" value="Winged helix' DNA-binding domain"/>
    <property type="match status" value="1"/>
</dbReference>
<dbReference type="GO" id="GO:0003677">
    <property type="term" value="F:DNA binding"/>
    <property type="evidence" value="ECO:0007669"/>
    <property type="project" value="UniProtKB-KW"/>
</dbReference>
<dbReference type="Pfam" id="PF02518">
    <property type="entry name" value="HATPase_c"/>
    <property type="match status" value="1"/>
</dbReference>
<gene>
    <name evidence="12" type="ORF">FLT43_16270</name>
    <name evidence="11" type="ORF">M5W83_15360</name>
</gene>
<evidence type="ECO:0000313" key="12">
    <source>
        <dbReference type="EMBL" id="QDM44863.1"/>
    </source>
</evidence>
<keyword evidence="8" id="KW-0413">Isomerase</keyword>
<dbReference type="SUPFAM" id="SSF55874">
    <property type="entry name" value="ATPase domain of HSP90 chaperone/DNA topoisomerase II/histidine kinase"/>
    <property type="match status" value="1"/>
</dbReference>
<name>A0AAP9DUY2_PANTH</name>
<reference evidence="12 13" key="1">
    <citation type="submission" date="2019-07" db="EMBL/GenBank/DDBJ databases">
        <title>Paenibacillus thiaminolyticus NRRL B-4156.</title>
        <authorList>
            <person name="Hehnly C."/>
            <person name="Zhang L."/>
        </authorList>
    </citation>
    <scope>NUCLEOTIDE SEQUENCE [LARGE SCALE GENOMIC DNA]</scope>
    <source>
        <strain evidence="12 13">NRRL B-4156</strain>
    </source>
</reference>
<keyword evidence="5 11" id="KW-0067">ATP-binding</keyword>
<dbReference type="Proteomes" id="UP001209276">
    <property type="component" value="Unassembled WGS sequence"/>
</dbReference>
<dbReference type="GO" id="GO:0005524">
    <property type="term" value="F:ATP binding"/>
    <property type="evidence" value="ECO:0007669"/>
    <property type="project" value="UniProtKB-KW"/>
</dbReference>
<evidence type="ECO:0000256" key="3">
    <source>
        <dbReference type="ARBA" id="ARBA00012895"/>
    </source>
</evidence>
<dbReference type="EC" id="5.6.2.2" evidence="3"/>
<keyword evidence="6" id="KW-0799">Topoisomerase</keyword>
<reference evidence="11 14" key="2">
    <citation type="submission" date="2022-05" db="EMBL/GenBank/DDBJ databases">
        <title>Genome Sequencing of Bee-Associated Microbes.</title>
        <authorList>
            <person name="Dunlap C."/>
        </authorList>
    </citation>
    <scope>NUCLEOTIDE SEQUENCE [LARGE SCALE GENOMIC DNA]</scope>
    <source>
        <strain evidence="11 14">NRRL B-14613</strain>
    </source>
</reference>
<dbReference type="PANTHER" id="PTHR45866">
    <property type="entry name" value="DNA GYRASE/TOPOISOMERASE SUBUNIT B"/>
    <property type="match status" value="1"/>
</dbReference>
<evidence type="ECO:0000313" key="13">
    <source>
        <dbReference type="Proteomes" id="UP000315377"/>
    </source>
</evidence>
<evidence type="ECO:0000313" key="14">
    <source>
        <dbReference type="Proteomes" id="UP001209276"/>
    </source>
</evidence>
<evidence type="ECO:0000256" key="2">
    <source>
        <dbReference type="ARBA" id="ARBA00010708"/>
    </source>
</evidence>
<dbReference type="PANTHER" id="PTHR45866:SF1">
    <property type="entry name" value="DNA GYRASE SUBUNIT B, MITOCHONDRIAL"/>
    <property type="match status" value="1"/>
</dbReference>
<dbReference type="Gene3D" id="3.30.565.10">
    <property type="entry name" value="Histidine kinase-like ATPase, C-terminal domain"/>
    <property type="match status" value="1"/>
</dbReference>
<keyword evidence="4" id="KW-0547">Nucleotide-binding</keyword>
<keyword evidence="9" id="KW-0175">Coiled coil</keyword>
<evidence type="ECO:0000259" key="10">
    <source>
        <dbReference type="Pfam" id="PF02518"/>
    </source>
</evidence>
<dbReference type="RefSeq" id="WP_087440370.1">
    <property type="nucleotide sequence ID" value="NZ_CABMNB010000005.1"/>
</dbReference>
<dbReference type="EMBL" id="CP041405">
    <property type="protein sequence ID" value="QDM44863.1"/>
    <property type="molecule type" value="Genomic_DNA"/>
</dbReference>
<dbReference type="PRINTS" id="PR00418">
    <property type="entry name" value="TPI2FAMILY"/>
</dbReference>
<dbReference type="EMBL" id="JAMDMM010000027">
    <property type="protein sequence ID" value="MCY9608525.1"/>
    <property type="molecule type" value="Genomic_DNA"/>
</dbReference>
<evidence type="ECO:0000256" key="4">
    <source>
        <dbReference type="ARBA" id="ARBA00022741"/>
    </source>
</evidence>
<comment type="catalytic activity">
    <reaction evidence="1">
        <text>ATP-dependent breakage, passage and rejoining of double-stranded DNA.</text>
        <dbReference type="EC" id="5.6.2.2"/>
    </reaction>
</comment>
<feature type="coiled-coil region" evidence="9">
    <location>
        <begin position="3"/>
        <end position="40"/>
    </location>
</feature>
<keyword evidence="7" id="KW-0238">DNA-binding</keyword>
<evidence type="ECO:0000256" key="9">
    <source>
        <dbReference type="SAM" id="Coils"/>
    </source>
</evidence>
<proteinExistence type="inferred from homology"/>
<dbReference type="Gene3D" id="1.10.10.10">
    <property type="entry name" value="Winged helix-like DNA-binding domain superfamily/Winged helix DNA-binding domain"/>
    <property type="match status" value="1"/>
</dbReference>
<accession>A0AAP9DUY2</accession>
<dbReference type="InterPro" id="IPR003594">
    <property type="entry name" value="HATPase_dom"/>
</dbReference>